<evidence type="ECO:0000313" key="2">
    <source>
        <dbReference type="EMBL" id="KAK0312324.1"/>
    </source>
</evidence>
<name>A0AAN6FCB2_9PEZI</name>
<feature type="region of interest" description="Disordered" evidence="1">
    <location>
        <begin position="190"/>
        <end position="241"/>
    </location>
</feature>
<accession>A0AAN6FCB2</accession>
<dbReference type="AlphaFoldDB" id="A0AAN6FCB2"/>
<evidence type="ECO:0000313" key="3">
    <source>
        <dbReference type="Proteomes" id="UP001168146"/>
    </source>
</evidence>
<organism evidence="2 3">
    <name type="scientific">Friedmanniomyces endolithicus</name>
    <dbReference type="NCBI Taxonomy" id="329885"/>
    <lineage>
        <taxon>Eukaryota</taxon>
        <taxon>Fungi</taxon>
        <taxon>Dikarya</taxon>
        <taxon>Ascomycota</taxon>
        <taxon>Pezizomycotina</taxon>
        <taxon>Dothideomycetes</taxon>
        <taxon>Dothideomycetidae</taxon>
        <taxon>Mycosphaerellales</taxon>
        <taxon>Teratosphaeriaceae</taxon>
        <taxon>Friedmanniomyces</taxon>
    </lineage>
</organism>
<gene>
    <name evidence="2" type="ORF">LTR82_013956</name>
</gene>
<comment type="caution">
    <text evidence="2">The sequence shown here is derived from an EMBL/GenBank/DDBJ whole genome shotgun (WGS) entry which is preliminary data.</text>
</comment>
<dbReference type="EMBL" id="JASUXU010000065">
    <property type="protein sequence ID" value="KAK0312324.1"/>
    <property type="molecule type" value="Genomic_DNA"/>
</dbReference>
<feature type="compositionally biased region" description="Basic and acidic residues" evidence="1">
    <location>
        <begin position="213"/>
        <end position="241"/>
    </location>
</feature>
<evidence type="ECO:0000256" key="1">
    <source>
        <dbReference type="SAM" id="MobiDB-lite"/>
    </source>
</evidence>
<sequence length="241" mass="26925">MLGTIYETAGTIPATINTRYRQTTRALFAKVKGLFRKTVTTVHESSARDLDSTFIWIDAPTPYHHGENRLITLPPADEQTDGGFPGWLSAREEDQVHRQSNSHPVIITAPSPAYAKFCREREDRRAKFQACLDYGSVEDLAGFETGLIEDGLLQEDRAVLAHRGTKVEGSGKRELAAGERVMSCDAAADNLTNNGTEQHQDRKISEQQDTTEPDEKQRGFEAEVVGRVEEIERETKHKDIA</sequence>
<protein>
    <submittedName>
        <fullName evidence="2">Uncharacterized protein</fullName>
    </submittedName>
</protein>
<proteinExistence type="predicted"/>
<dbReference type="Proteomes" id="UP001168146">
    <property type="component" value="Unassembled WGS sequence"/>
</dbReference>
<reference evidence="2" key="1">
    <citation type="submission" date="2021-12" db="EMBL/GenBank/DDBJ databases">
        <title>Black yeast isolated from Biological Soil Crust.</title>
        <authorList>
            <person name="Kurbessoian T."/>
        </authorList>
    </citation>
    <scope>NUCLEOTIDE SEQUENCE</scope>
    <source>
        <strain evidence="2">CCFEE 5208</strain>
    </source>
</reference>